<accession>S8BBK6</accession>
<feature type="compositionally biased region" description="Polar residues" evidence="1">
    <location>
        <begin position="118"/>
        <end position="129"/>
    </location>
</feature>
<dbReference type="AlphaFoldDB" id="S8BBK6"/>
<dbReference type="EMBL" id="KB644414">
    <property type="protein sequence ID" value="EPS32262.1"/>
    <property type="molecule type" value="Genomic_DNA"/>
</dbReference>
<feature type="domain" description="DUF7905" evidence="2">
    <location>
        <begin position="304"/>
        <end position="586"/>
    </location>
</feature>
<dbReference type="eggNOG" id="ENOG502S50B">
    <property type="taxonomic scope" value="Eukaryota"/>
</dbReference>
<gene>
    <name evidence="3" type="ORF">PDE_07222</name>
</gene>
<keyword evidence="4" id="KW-1185">Reference proteome</keyword>
<dbReference type="PhylomeDB" id="S8BBK6"/>
<dbReference type="HOGENOM" id="CLU_017927_0_0_1"/>
<proteinExistence type="predicted"/>
<evidence type="ECO:0000259" key="2">
    <source>
        <dbReference type="Pfam" id="PF25482"/>
    </source>
</evidence>
<dbReference type="Pfam" id="PF25482">
    <property type="entry name" value="DUF7905"/>
    <property type="match status" value="1"/>
</dbReference>
<evidence type="ECO:0000313" key="3">
    <source>
        <dbReference type="EMBL" id="EPS32262.1"/>
    </source>
</evidence>
<protein>
    <recommendedName>
        <fullName evidence="2">DUF7905 domain-containing protein</fullName>
    </recommendedName>
</protein>
<reference evidence="3 4" key="1">
    <citation type="journal article" date="2013" name="PLoS ONE">
        <title>Genomic and secretomic analyses reveal unique features of the lignocellulolytic enzyme system of Penicillium decumbens.</title>
        <authorList>
            <person name="Liu G."/>
            <person name="Zhang L."/>
            <person name="Wei X."/>
            <person name="Zou G."/>
            <person name="Qin Y."/>
            <person name="Ma L."/>
            <person name="Li J."/>
            <person name="Zheng H."/>
            <person name="Wang S."/>
            <person name="Wang C."/>
            <person name="Xun L."/>
            <person name="Zhao G.-P."/>
            <person name="Zhou Z."/>
            <person name="Qu Y."/>
        </authorList>
    </citation>
    <scope>NUCLEOTIDE SEQUENCE [LARGE SCALE GENOMIC DNA]</scope>
    <source>
        <strain evidence="4">114-2 / CGMCC 5302</strain>
    </source>
</reference>
<organism evidence="3 4">
    <name type="scientific">Penicillium oxalicum (strain 114-2 / CGMCC 5302)</name>
    <name type="common">Penicillium decumbens</name>
    <dbReference type="NCBI Taxonomy" id="933388"/>
    <lineage>
        <taxon>Eukaryota</taxon>
        <taxon>Fungi</taxon>
        <taxon>Dikarya</taxon>
        <taxon>Ascomycota</taxon>
        <taxon>Pezizomycotina</taxon>
        <taxon>Eurotiomycetes</taxon>
        <taxon>Eurotiomycetidae</taxon>
        <taxon>Eurotiales</taxon>
        <taxon>Aspergillaceae</taxon>
        <taxon>Penicillium</taxon>
    </lineage>
</organism>
<dbReference type="OrthoDB" id="4739136at2759"/>
<evidence type="ECO:0000256" key="1">
    <source>
        <dbReference type="SAM" id="MobiDB-lite"/>
    </source>
</evidence>
<name>S8BBK6_PENO1</name>
<sequence length="666" mass="75043">MKYGHLTDSTSPQNASHEARYKAGLEPDHIVSLGEYVGADEASVSSLFGTASSIVGRDSVFEEVSRLSGAFVKPPADSDKQILIWGSMDEVDAAKAKLQDLVIKYRDFHLAEVDRSSHAGTSSHQTLSRSRLERRQLPRFKKNEPWSKLSVYHSIEKAHQKREAMALEELRKAPERLEQMNKLLFLWPDDDSTPQECLGRDLEKLDNLRSDLQVNAFLDPKNESNIIVTSMHDLDYACVAEFLRNLGKEAMRGTGMYVKKLMLAPVAARDVAIGIGIAKSNTFSKPFLQVSKTEDVTFVEQSLSQSVGTAYSRHFVAIEESLRTSLRGLGNFNNLLRLRFCFGSFVLEEYRCPENIIGLFKPSQFETMIGHSEVRGRLAAGFKIDANEMLQRFRCADDLLEPISQERRLHELELMEPTHSAIVEVVKGPYSQLRLELYLNRIGSTGEIETKGHRWFRTCPGEEQSLTTPLQLVMIDFYRADWQCTLKSFNVVRDRELTKAQQELASGIRFVGTMDNQHFGSDATMSIFVPKGTPDIRIVKKSAVQFKVKKTRLLLELSRFDIYNKTSFLRSQFGSTLYDPSWDTLMDGTKAGKGGSRIPQELSLDKLFPIPSDGTPKEGKANGLWSFLVTVQKIAELTGGPEVDLDKKTRDERMAKLIGHELGTLL</sequence>
<dbReference type="Proteomes" id="UP000019376">
    <property type="component" value="Unassembled WGS sequence"/>
</dbReference>
<dbReference type="InterPro" id="IPR057227">
    <property type="entry name" value="DUF7905"/>
</dbReference>
<dbReference type="STRING" id="933388.S8BBK6"/>
<evidence type="ECO:0000313" key="4">
    <source>
        <dbReference type="Proteomes" id="UP000019376"/>
    </source>
</evidence>
<feature type="region of interest" description="Disordered" evidence="1">
    <location>
        <begin position="115"/>
        <end position="134"/>
    </location>
</feature>